<keyword evidence="2" id="KW-0489">Methyltransferase</keyword>
<feature type="domain" description="Methyltransferase type 11" evidence="1">
    <location>
        <begin position="77"/>
        <end position="133"/>
    </location>
</feature>
<evidence type="ECO:0000313" key="3">
    <source>
        <dbReference type="Proteomes" id="UP001595766"/>
    </source>
</evidence>
<dbReference type="InterPro" id="IPR013216">
    <property type="entry name" value="Methyltransf_11"/>
</dbReference>
<dbReference type="Pfam" id="PF08241">
    <property type="entry name" value="Methyltransf_11"/>
    <property type="match status" value="1"/>
</dbReference>
<dbReference type="InterPro" id="IPR029063">
    <property type="entry name" value="SAM-dependent_MTases_sf"/>
</dbReference>
<dbReference type="Gene3D" id="3.40.50.150">
    <property type="entry name" value="Vaccinia Virus protein VP39"/>
    <property type="match status" value="1"/>
</dbReference>
<comment type="caution">
    <text evidence="2">The sequence shown here is derived from an EMBL/GenBank/DDBJ whole genome shotgun (WGS) entry which is preliminary data.</text>
</comment>
<organism evidence="2 3">
    <name type="scientific">Belliella kenyensis</name>
    <dbReference type="NCBI Taxonomy" id="1472724"/>
    <lineage>
        <taxon>Bacteria</taxon>
        <taxon>Pseudomonadati</taxon>
        <taxon>Bacteroidota</taxon>
        <taxon>Cytophagia</taxon>
        <taxon>Cytophagales</taxon>
        <taxon>Cyclobacteriaceae</taxon>
        <taxon>Belliella</taxon>
    </lineage>
</organism>
<sequence length="224" mass="26406">MIHKKIKHLLDSSDNPQSIGSMFRSRRFFVFEKLIEQNFNRGSCIKILDVGGEEHFWKDKAFLDKFQVEITLLNLEAKDVDHPNLKAIKGNATDLSEFETDTFDLVFSNSVIEHLYTFENQRKMANECMRVGKKFFIQTPNKYFPIEAHYALPFGQFLPRRLMFFLLTKTKISRMHRWDQGFAKQYLEEIRLLSLADYKSLFPNATIYKEKFLGLSKSFVAHNL</sequence>
<dbReference type="GO" id="GO:0008168">
    <property type="term" value="F:methyltransferase activity"/>
    <property type="evidence" value="ECO:0007669"/>
    <property type="project" value="UniProtKB-KW"/>
</dbReference>
<dbReference type="Proteomes" id="UP001595766">
    <property type="component" value="Unassembled WGS sequence"/>
</dbReference>
<dbReference type="GO" id="GO:0032259">
    <property type="term" value="P:methylation"/>
    <property type="evidence" value="ECO:0007669"/>
    <property type="project" value="UniProtKB-KW"/>
</dbReference>
<dbReference type="SUPFAM" id="SSF53335">
    <property type="entry name" value="S-adenosyl-L-methionine-dependent methyltransferases"/>
    <property type="match status" value="1"/>
</dbReference>
<evidence type="ECO:0000313" key="2">
    <source>
        <dbReference type="EMBL" id="MFC3977536.1"/>
    </source>
</evidence>
<dbReference type="RefSeq" id="WP_241293708.1">
    <property type="nucleotide sequence ID" value="NZ_JAKZGR010000005.1"/>
</dbReference>
<proteinExistence type="predicted"/>
<keyword evidence="2" id="KW-0808">Transferase</keyword>
<keyword evidence="3" id="KW-1185">Reference proteome</keyword>
<name>A0ABV8EMK0_9BACT</name>
<dbReference type="CDD" id="cd02440">
    <property type="entry name" value="AdoMet_MTases"/>
    <property type="match status" value="1"/>
</dbReference>
<gene>
    <name evidence="2" type="ORF">ACFOUP_14210</name>
</gene>
<evidence type="ECO:0000259" key="1">
    <source>
        <dbReference type="Pfam" id="PF08241"/>
    </source>
</evidence>
<reference evidence="3" key="1">
    <citation type="journal article" date="2019" name="Int. J. Syst. Evol. Microbiol.">
        <title>The Global Catalogue of Microorganisms (GCM) 10K type strain sequencing project: providing services to taxonomists for standard genome sequencing and annotation.</title>
        <authorList>
            <consortium name="The Broad Institute Genomics Platform"/>
            <consortium name="The Broad Institute Genome Sequencing Center for Infectious Disease"/>
            <person name="Wu L."/>
            <person name="Ma J."/>
        </authorList>
    </citation>
    <scope>NUCLEOTIDE SEQUENCE [LARGE SCALE GENOMIC DNA]</scope>
    <source>
        <strain evidence="3">CECT 8551</strain>
    </source>
</reference>
<dbReference type="EMBL" id="JBHSAV010000057">
    <property type="protein sequence ID" value="MFC3977536.1"/>
    <property type="molecule type" value="Genomic_DNA"/>
</dbReference>
<accession>A0ABV8EMK0</accession>
<protein>
    <submittedName>
        <fullName evidence="2">Methyltransferase domain-containing protein</fullName>
    </submittedName>
</protein>